<dbReference type="SUPFAM" id="SSF47473">
    <property type="entry name" value="EF-hand"/>
    <property type="match status" value="1"/>
</dbReference>
<feature type="region of interest" description="Disordered" evidence="1">
    <location>
        <begin position="9"/>
        <end position="34"/>
    </location>
</feature>
<sequence>MNYLFSLLKSEPKDDESQQSPANPTSSKILDSATKRSSAKALINLNSKSYDTSKEGYVFDHPATKMQGIMKEISRPKSHISKRSRSVKQTFRTTDKISIEKQDNSQLLSTIETIEGKAKIEISTNRKHPLLRAIKNEYSKDEKAPSQTTTEKFFNNLAKSMDNLHKRAQSPDGATKPNYRPTFTNTSLENAFQRVHESDMGSWLKKRGISRLDENLYQNFSSALYEQLDTKQRGQIEGEELIKALLMLGIASDPEVLRKTLCMILKKDTLKDTYVALDDFKSLFRSNIYTDRILEILNSLALSERNKVKDNDKLDLGENCDEFSFFRSKTFVLSFLNKISKGTDIKIKQKLDLNITINEHQRLLEKWWAEIDPKKTNKINIQNVAKKLIVLNIAEDVNVGIKLIRKNSGADTTVSFEQFQRIFAKSMLKGSFIKLAQRLIDGNFACKEMSPLFKLTSYQRSLIMSGIKCPNSEISVKEGTNALQAIEKYKNSEEGEHKLTNEEIQENMIQLIRSFYQNQYKNKTTNSKFKIPKTPNESKRRVNLQTTEGQEFINKLTSTQYNDRYETNEESFSLYEESDNSPKKDTIRSPWHKSVYDNNEWTHRIIRLAKTPEATNRYDTMTAKSYSNSPGRKKLLVGESPRVSQPNKKIFDANFVINKYMKLDGKDASKSPKTPKASTFKSNITKNRFLTRIQNLRNLKIKDETTSDLLSTYQNLVSYIPTTDSNFNKLK</sequence>
<organism evidence="2 3">
    <name type="scientific">Blepharisma stoltei</name>
    <dbReference type="NCBI Taxonomy" id="1481888"/>
    <lineage>
        <taxon>Eukaryota</taxon>
        <taxon>Sar</taxon>
        <taxon>Alveolata</taxon>
        <taxon>Ciliophora</taxon>
        <taxon>Postciliodesmatophora</taxon>
        <taxon>Heterotrichea</taxon>
        <taxon>Heterotrichida</taxon>
        <taxon>Blepharismidae</taxon>
        <taxon>Blepharisma</taxon>
    </lineage>
</organism>
<name>A0AAU9JIC2_9CILI</name>
<accession>A0AAU9JIC2</accession>
<comment type="caution">
    <text evidence="2">The sequence shown here is derived from an EMBL/GenBank/DDBJ whole genome shotgun (WGS) entry which is preliminary data.</text>
</comment>
<evidence type="ECO:0000256" key="1">
    <source>
        <dbReference type="SAM" id="MobiDB-lite"/>
    </source>
</evidence>
<dbReference type="Gene3D" id="1.10.238.10">
    <property type="entry name" value="EF-hand"/>
    <property type="match status" value="1"/>
</dbReference>
<reference evidence="2" key="1">
    <citation type="submission" date="2021-09" db="EMBL/GenBank/DDBJ databases">
        <authorList>
            <consortium name="AG Swart"/>
            <person name="Singh M."/>
            <person name="Singh A."/>
            <person name="Seah K."/>
            <person name="Emmerich C."/>
        </authorList>
    </citation>
    <scope>NUCLEOTIDE SEQUENCE</scope>
    <source>
        <strain evidence="2">ATCC30299</strain>
    </source>
</reference>
<dbReference type="Proteomes" id="UP001162131">
    <property type="component" value="Unassembled WGS sequence"/>
</dbReference>
<feature type="compositionally biased region" description="Polar residues" evidence="1">
    <location>
        <begin position="18"/>
        <end position="29"/>
    </location>
</feature>
<dbReference type="AlphaFoldDB" id="A0AAU9JIC2"/>
<evidence type="ECO:0008006" key="4">
    <source>
        <dbReference type="Google" id="ProtNLM"/>
    </source>
</evidence>
<evidence type="ECO:0000313" key="2">
    <source>
        <dbReference type="EMBL" id="CAG9325413.1"/>
    </source>
</evidence>
<evidence type="ECO:0000313" key="3">
    <source>
        <dbReference type="Proteomes" id="UP001162131"/>
    </source>
</evidence>
<gene>
    <name evidence="2" type="ORF">BSTOLATCC_MIC38668</name>
</gene>
<dbReference type="InterPro" id="IPR011992">
    <property type="entry name" value="EF-hand-dom_pair"/>
</dbReference>
<proteinExistence type="predicted"/>
<keyword evidence="3" id="KW-1185">Reference proteome</keyword>
<dbReference type="EMBL" id="CAJZBQ010000038">
    <property type="protein sequence ID" value="CAG9325413.1"/>
    <property type="molecule type" value="Genomic_DNA"/>
</dbReference>
<protein>
    <recommendedName>
        <fullName evidence="4">EF-hand domain-containing protein</fullName>
    </recommendedName>
</protein>